<reference evidence="1 2" key="1">
    <citation type="journal article" date="2018" name="PLoS Genet.">
        <title>Population sequencing reveals clonal diversity and ancestral inbreeding in the grapevine cultivar Chardonnay.</title>
        <authorList>
            <person name="Roach M.J."/>
            <person name="Johnson D.L."/>
            <person name="Bohlmann J."/>
            <person name="van Vuuren H.J."/>
            <person name="Jones S.J."/>
            <person name="Pretorius I.S."/>
            <person name="Schmidt S.A."/>
            <person name="Borneman A.R."/>
        </authorList>
    </citation>
    <scope>NUCLEOTIDE SEQUENCE [LARGE SCALE GENOMIC DNA]</scope>
    <source>
        <strain evidence="2">cv. Chardonnay</strain>
        <tissue evidence="1">Leaf</tissue>
    </source>
</reference>
<dbReference type="PANTHER" id="PTHR47264:SF3">
    <property type="entry name" value="SYNAPTOTAGMIN-5 ISOFORM X1"/>
    <property type="match status" value="1"/>
</dbReference>
<dbReference type="PANTHER" id="PTHR47264">
    <property type="entry name" value="OS01G0128800 PROTEIN"/>
    <property type="match status" value="1"/>
</dbReference>
<evidence type="ECO:0000313" key="2">
    <source>
        <dbReference type="Proteomes" id="UP000288805"/>
    </source>
</evidence>
<proteinExistence type="predicted"/>
<dbReference type="EMBL" id="QGNW01000699">
    <property type="protein sequence ID" value="RVW64877.1"/>
    <property type="molecule type" value="Genomic_DNA"/>
</dbReference>
<protein>
    <submittedName>
        <fullName evidence="1">Uncharacterized protein</fullName>
    </submittedName>
</protein>
<gene>
    <name evidence="1" type="ORF">CK203_066168</name>
</gene>
<comment type="caution">
    <text evidence="1">The sequence shown here is derived from an EMBL/GenBank/DDBJ whole genome shotgun (WGS) entry which is preliminary data.</text>
</comment>
<dbReference type="InterPro" id="IPR035892">
    <property type="entry name" value="C2_domain_sf"/>
</dbReference>
<sequence length="321" mass="36095">MAMVFELEAQHAVFGANCASTVSIGSIAVNNFLSVTSGFRYQDYGFFAEQALVLMPVLNGKMIFYAFETTPEVKLFTNTLDKTMVEPRHQCYSLPSINLRKKAVGGILFVTIISASILTRNNMKGSPSGRQESSLMDATLEENNENKVLQRFIEVELGELTRRTYASPGSSPRWDTTFNMVLHGDIGSLKFNLYKSSPICVKYDFLTSSKIKLKYVDDDSTIFWAVGHGSSELVKHAERIGEEVEMVVPFEGFNFGEVGFSKSFLRAELSDLPMGKWAASDMNAELQRRKRWINEFSHFLSIMLNSINNFLKNCSSSRKVI</sequence>
<dbReference type="AlphaFoldDB" id="A0A438FY47"/>
<dbReference type="Proteomes" id="UP000288805">
    <property type="component" value="Unassembled WGS sequence"/>
</dbReference>
<organism evidence="1 2">
    <name type="scientific">Vitis vinifera</name>
    <name type="common">Grape</name>
    <dbReference type="NCBI Taxonomy" id="29760"/>
    <lineage>
        <taxon>Eukaryota</taxon>
        <taxon>Viridiplantae</taxon>
        <taxon>Streptophyta</taxon>
        <taxon>Embryophyta</taxon>
        <taxon>Tracheophyta</taxon>
        <taxon>Spermatophyta</taxon>
        <taxon>Magnoliopsida</taxon>
        <taxon>eudicotyledons</taxon>
        <taxon>Gunneridae</taxon>
        <taxon>Pentapetalae</taxon>
        <taxon>rosids</taxon>
        <taxon>Vitales</taxon>
        <taxon>Vitaceae</taxon>
        <taxon>Viteae</taxon>
        <taxon>Vitis</taxon>
    </lineage>
</organism>
<accession>A0A438FY47</accession>
<name>A0A438FY47_VITVI</name>
<evidence type="ECO:0000313" key="1">
    <source>
        <dbReference type="EMBL" id="RVW64877.1"/>
    </source>
</evidence>
<dbReference type="SUPFAM" id="SSF49562">
    <property type="entry name" value="C2 domain (Calcium/lipid-binding domain, CaLB)"/>
    <property type="match status" value="1"/>
</dbReference>